<dbReference type="InterPro" id="IPR036511">
    <property type="entry name" value="TGT-like_sf"/>
</dbReference>
<evidence type="ECO:0000256" key="3">
    <source>
        <dbReference type="ARBA" id="ARBA00022694"/>
    </source>
</evidence>
<feature type="domain" description="tRNA-guanine(15) transglycosylase-like" evidence="8">
    <location>
        <begin position="1"/>
        <end position="334"/>
    </location>
</feature>
<comment type="similarity">
    <text evidence="7">Belongs to the queuine tRNA-ribosyltransferase family.</text>
</comment>
<feature type="binding site" evidence="7">
    <location>
        <position position="183"/>
    </location>
    <ligand>
        <name>substrate</name>
    </ligand>
</feature>
<dbReference type="EC" id="2.4.2.29" evidence="7"/>
<keyword evidence="2 7" id="KW-0808">Transferase</keyword>
<dbReference type="AlphaFoldDB" id="C9R7V6"/>
<dbReference type="eggNOG" id="COG0343">
    <property type="taxonomic scope" value="Bacteria"/>
</dbReference>
<evidence type="ECO:0000256" key="5">
    <source>
        <dbReference type="ARBA" id="ARBA00022833"/>
    </source>
</evidence>
<keyword evidence="5 7" id="KW-0862">Zinc</keyword>
<keyword evidence="1 7" id="KW-0328">Glycosyltransferase</keyword>
<feature type="binding site" evidence="7">
    <location>
        <position position="271"/>
    </location>
    <ligand>
        <name>Zn(2+)</name>
        <dbReference type="ChEBI" id="CHEBI:29105"/>
    </ligand>
</feature>
<feature type="binding site" evidence="7">
    <location>
        <position position="114"/>
    </location>
    <ligand>
        <name>substrate</name>
    </ligand>
</feature>
<dbReference type="Gene3D" id="3.20.20.105">
    <property type="entry name" value="Queuine tRNA-ribosyltransferase-like"/>
    <property type="match status" value="1"/>
</dbReference>
<accession>C9R7V6</accession>
<feature type="active site" description="Nucleophile" evidence="7">
    <location>
        <position position="233"/>
    </location>
</feature>
<feature type="binding site" evidence="7">
    <location>
        <position position="302"/>
    </location>
    <ligand>
        <name>Zn(2+)</name>
        <dbReference type="ChEBI" id="CHEBI:29105"/>
    </ligand>
</feature>
<evidence type="ECO:0000259" key="8">
    <source>
        <dbReference type="Pfam" id="PF01702"/>
    </source>
</evidence>
<dbReference type="Pfam" id="PF01702">
    <property type="entry name" value="TGT"/>
    <property type="match status" value="1"/>
</dbReference>
<dbReference type="NCBIfam" id="TIGR00449">
    <property type="entry name" value="tgt_general"/>
    <property type="match status" value="1"/>
</dbReference>
<feature type="region of interest" description="RNA binding" evidence="7">
    <location>
        <begin position="214"/>
        <end position="220"/>
    </location>
</feature>
<dbReference type="GO" id="GO:0005829">
    <property type="term" value="C:cytosol"/>
    <property type="evidence" value="ECO:0007669"/>
    <property type="project" value="TreeGrafter"/>
</dbReference>
<dbReference type="Proteomes" id="UP000002620">
    <property type="component" value="Chromosome"/>
</dbReference>
<keyword evidence="7" id="KW-0479">Metal-binding</keyword>
<feature type="binding site" evidence="7">
    <location>
        <position position="156"/>
    </location>
    <ligand>
        <name>substrate</name>
    </ligand>
</feature>
<evidence type="ECO:0000313" key="10">
    <source>
        <dbReference type="Proteomes" id="UP000002620"/>
    </source>
</evidence>
<evidence type="ECO:0000256" key="4">
    <source>
        <dbReference type="ARBA" id="ARBA00022785"/>
    </source>
</evidence>
<dbReference type="HAMAP" id="MF_00168">
    <property type="entry name" value="Q_tRNA_Tgt"/>
    <property type="match status" value="1"/>
</dbReference>
<dbReference type="GO" id="GO:0046872">
    <property type="term" value="F:metal ion binding"/>
    <property type="evidence" value="ECO:0007669"/>
    <property type="project" value="UniProtKB-KW"/>
</dbReference>
<dbReference type="PANTHER" id="PTHR46499">
    <property type="entry name" value="QUEUINE TRNA-RIBOSYLTRANSFERASE"/>
    <property type="match status" value="1"/>
</dbReference>
<dbReference type="UniPathway" id="UPA00392"/>
<dbReference type="SUPFAM" id="SSF51713">
    <property type="entry name" value="tRNA-guanine transglycosylase"/>
    <property type="match status" value="1"/>
</dbReference>
<dbReference type="GO" id="GO:0008616">
    <property type="term" value="P:tRNA queuosine(34) biosynthetic process"/>
    <property type="evidence" value="ECO:0007669"/>
    <property type="project" value="UniProtKB-UniRule"/>
</dbReference>
<protein>
    <recommendedName>
        <fullName evidence="7">Queuine tRNA-ribosyltransferase</fullName>
        <ecNumber evidence="7">2.4.2.29</ecNumber>
    </recommendedName>
    <alternativeName>
        <fullName evidence="7">Guanine insertion enzyme</fullName>
    </alternativeName>
    <alternativeName>
        <fullName evidence="7">tRNA-guanine transglycosylase</fullName>
    </alternativeName>
</protein>
<feature type="region of interest" description="RNA binding; important for wobble base 34 recognition" evidence="7">
    <location>
        <begin position="238"/>
        <end position="242"/>
    </location>
</feature>
<evidence type="ECO:0000256" key="7">
    <source>
        <dbReference type="HAMAP-Rule" id="MF_00168"/>
    </source>
</evidence>
<dbReference type="InterPro" id="IPR050076">
    <property type="entry name" value="ArchSynthase1/Queuine_TRR"/>
</dbReference>
<reference evidence="9 10" key="1">
    <citation type="submission" date="2009-10" db="EMBL/GenBank/DDBJ databases">
        <title>Complete sequence of chromosome of Ammonifex degensii KC4.</title>
        <authorList>
            <consortium name="US DOE Joint Genome Institute"/>
            <person name="Kerfeld C."/>
            <person name="Goodner B."/>
            <person name="Huber H."/>
            <person name="Stetter K."/>
            <person name="Lucas S."/>
            <person name="Copeland A."/>
            <person name="Lapidus A."/>
            <person name="Glavina del Rio T."/>
            <person name="Dalin E."/>
            <person name="Tice H."/>
            <person name="Bruce D."/>
            <person name="Goodwin L."/>
            <person name="Pitluck S."/>
            <person name="Saunders E."/>
            <person name="Brettin T."/>
            <person name="Detter J.C."/>
            <person name="Han C."/>
            <person name="Larimer F."/>
            <person name="Land M."/>
            <person name="Hauser L."/>
            <person name="Kyrpides N."/>
            <person name="Ovchinnikova G."/>
            <person name="Richardson P."/>
        </authorList>
    </citation>
    <scope>NUCLEOTIDE SEQUENCE [LARGE SCALE GENOMIC DNA]</scope>
    <source>
        <strain evidence="10">DSM 10501 / KC4</strain>
    </source>
</reference>
<gene>
    <name evidence="7" type="primary">tgt</name>
    <name evidence="9" type="ordered locus">Adeg_1275</name>
</gene>
<evidence type="ECO:0000256" key="1">
    <source>
        <dbReference type="ARBA" id="ARBA00022676"/>
    </source>
</evidence>
<dbReference type="FunFam" id="3.20.20.105:FF:000001">
    <property type="entry name" value="Queuine tRNA-ribosyltransferase"/>
    <property type="match status" value="1"/>
</dbReference>
<dbReference type="NCBIfam" id="TIGR00430">
    <property type="entry name" value="Q_tRNA_tgt"/>
    <property type="match status" value="1"/>
</dbReference>
<keyword evidence="4 7" id="KW-0671">Queuosine biosynthesis</keyword>
<evidence type="ECO:0000256" key="2">
    <source>
        <dbReference type="ARBA" id="ARBA00022679"/>
    </source>
</evidence>
<dbReference type="GO" id="GO:0008479">
    <property type="term" value="F:tRNA-guanosine(34) queuine transglycosylase activity"/>
    <property type="evidence" value="ECO:0007669"/>
    <property type="project" value="UniProtKB-UniRule"/>
</dbReference>
<name>C9R7V6_AMMDK</name>
<feature type="active site" description="Proton acceptor" evidence="7">
    <location>
        <position position="60"/>
    </location>
</feature>
<dbReference type="KEGG" id="adg:Adeg_1275"/>
<comment type="pathway">
    <text evidence="7">tRNA modification; tRNA-queuosine biosynthesis.</text>
</comment>
<evidence type="ECO:0000256" key="6">
    <source>
        <dbReference type="ARBA" id="ARBA00050112"/>
    </source>
</evidence>
<comment type="cofactor">
    <cofactor evidence="7">
        <name>Zn(2+)</name>
        <dbReference type="ChEBI" id="CHEBI:29105"/>
    </cofactor>
    <text evidence="7">Binds 1 zinc ion per subunit.</text>
</comment>
<dbReference type="InterPro" id="IPR002616">
    <property type="entry name" value="tRNA_ribo_trans-like"/>
</dbReference>
<feature type="binding site" evidence="7">
    <location>
        <position position="276"/>
    </location>
    <ligand>
        <name>Zn(2+)</name>
        <dbReference type="ChEBI" id="CHEBI:29105"/>
    </ligand>
</feature>
<dbReference type="HOGENOM" id="CLU_022060_0_1_9"/>
<organism evidence="9 10">
    <name type="scientific">Ammonifex degensii (strain DSM 10501 / KC4)</name>
    <dbReference type="NCBI Taxonomy" id="429009"/>
    <lineage>
        <taxon>Bacteria</taxon>
        <taxon>Bacillati</taxon>
        <taxon>Bacillota</taxon>
        <taxon>Clostridia</taxon>
        <taxon>Thermoanaerobacterales</taxon>
        <taxon>Thermoanaerobacteraceae</taxon>
        <taxon>Ammonifex</taxon>
    </lineage>
</organism>
<comment type="function">
    <text evidence="7">Catalyzes the base-exchange of a guanine (G) residue with the queuine precursor 7-aminomethyl-7-deazaguanine (PreQ1) at position 34 (anticodon wobble position) in tRNAs with GU(N) anticodons (tRNA-Asp, -Asn, -His and -Tyr). Catalysis occurs through a double-displacement mechanism. The nucleophile active site attacks the C1' of nucleotide 34 to detach the guanine base from the RNA, forming a covalent enzyme-RNA intermediate. The proton acceptor active site deprotonates the incoming PreQ1, allowing a nucleophilic attack on the C1' of the ribose to form the product. After dissociation, two additional enzymatic reactions on the tRNA convert PreQ1 to queuine (Q), resulting in the hypermodified nucleoside queuosine (7-(((4,5-cis-dihydroxy-2-cyclopenten-1-yl)amino)methyl)-7-deazaguanosine).</text>
</comment>
<dbReference type="STRING" id="429009.Adeg_1275"/>
<dbReference type="PANTHER" id="PTHR46499:SF1">
    <property type="entry name" value="QUEUINE TRNA-RIBOSYLTRANSFERASE"/>
    <property type="match status" value="1"/>
</dbReference>
<keyword evidence="10" id="KW-1185">Reference proteome</keyword>
<comment type="catalytic activity">
    <reaction evidence="6 7">
        <text>7-aminomethyl-7-carbaguanine + guanosine(34) in tRNA = 7-aminomethyl-7-carbaguanosine(34) in tRNA + guanine</text>
        <dbReference type="Rhea" id="RHEA:24104"/>
        <dbReference type="Rhea" id="RHEA-COMP:10341"/>
        <dbReference type="Rhea" id="RHEA-COMP:10342"/>
        <dbReference type="ChEBI" id="CHEBI:16235"/>
        <dbReference type="ChEBI" id="CHEBI:58703"/>
        <dbReference type="ChEBI" id="CHEBI:74269"/>
        <dbReference type="ChEBI" id="CHEBI:82833"/>
        <dbReference type="EC" id="2.4.2.29"/>
    </reaction>
</comment>
<feature type="binding site" evidence="7">
    <location>
        <position position="273"/>
    </location>
    <ligand>
        <name>Zn(2+)</name>
        <dbReference type="ChEBI" id="CHEBI:29105"/>
    </ligand>
</feature>
<proteinExistence type="inferred from homology"/>
<comment type="subunit">
    <text evidence="7">Homodimer. Within each dimer, one monomer is responsible for RNA recognition and catalysis, while the other monomer binds to the replacement base PreQ1.</text>
</comment>
<sequence>MPVGTQATVKGLTPDELGALGTQILLCNTYHLYLRPGVSIVEEAGGLHRFMRWSGPILTDSGGFQVLSLTPLRKVTDEGVIFRSHLDGSEHFFTPEKVVDLQERLGPDIAMVLDECPPYPASREEIEKAVKRTSAWAERSRKAWRRKEVTFFGIVQGGVYRDLREKSAEELVALDFPGYAIGGLSVGEPKELTYAVLDWVVPLLPPDKPRYLMGVGTPEDILEGVARGIDMFDCVLPTRLGRHATAFTRRGRINIRRAAYARDFGPLEEGCQCYTCRHYTRAYLHHLFRAEEMLGPRLLTLHNLHFLFRLMERIREAIASGTFHHLYETWLQERGG</sequence>
<evidence type="ECO:0000313" key="9">
    <source>
        <dbReference type="EMBL" id="ACX52385.1"/>
    </source>
</evidence>
<feature type="binding site" evidence="7">
    <location>
        <begin position="60"/>
        <end position="64"/>
    </location>
    <ligand>
        <name>substrate</name>
    </ligand>
</feature>
<dbReference type="EMBL" id="CP001785">
    <property type="protein sequence ID" value="ACX52385.1"/>
    <property type="molecule type" value="Genomic_DNA"/>
</dbReference>
<dbReference type="InterPro" id="IPR004803">
    <property type="entry name" value="TGT"/>
</dbReference>
<keyword evidence="3 7" id="KW-0819">tRNA processing</keyword>